<feature type="non-terminal residue" evidence="2">
    <location>
        <position position="1"/>
    </location>
</feature>
<feature type="compositionally biased region" description="Basic and acidic residues" evidence="1">
    <location>
        <begin position="40"/>
        <end position="53"/>
    </location>
</feature>
<feature type="compositionally biased region" description="Basic and acidic residues" evidence="1">
    <location>
        <begin position="1"/>
        <end position="32"/>
    </location>
</feature>
<proteinExistence type="predicted"/>
<gene>
    <name evidence="2" type="ORF">g.15793</name>
</gene>
<evidence type="ECO:0000256" key="1">
    <source>
        <dbReference type="SAM" id="MobiDB-lite"/>
    </source>
</evidence>
<reference evidence="2" key="1">
    <citation type="journal article" date="2016" name="Gigascience">
        <title>De novo construction of an expanded transcriptome assembly for the western tarnished plant bug, Lygus hesperus.</title>
        <authorList>
            <person name="Tassone E.E."/>
            <person name="Geib S.M."/>
            <person name="Hall B."/>
            <person name="Fabrick J.A."/>
            <person name="Brent C.S."/>
            <person name="Hull J.J."/>
        </authorList>
    </citation>
    <scope>NUCLEOTIDE SEQUENCE</scope>
</reference>
<sequence>ETAEKEKEREKKNKEESGENKDGSKNEEKDKNGEEDENIDDKLWADDVNKDLGDILAEAESGNKSSDEDEDAGGQRYDRFRYSEKNGEEKKEGDIKTESAGETKEEEKAEEAK</sequence>
<name>A0A146MDX8_LYGHE</name>
<accession>A0A146MDX8</accession>
<feature type="region of interest" description="Disordered" evidence="1">
    <location>
        <begin position="1"/>
        <end position="113"/>
    </location>
</feature>
<evidence type="ECO:0000313" key="2">
    <source>
        <dbReference type="EMBL" id="JAQ17405.1"/>
    </source>
</evidence>
<dbReference type="AlphaFoldDB" id="A0A146MDX8"/>
<organism evidence="2">
    <name type="scientific">Lygus hesperus</name>
    <name type="common">Western plant bug</name>
    <dbReference type="NCBI Taxonomy" id="30085"/>
    <lineage>
        <taxon>Eukaryota</taxon>
        <taxon>Metazoa</taxon>
        <taxon>Ecdysozoa</taxon>
        <taxon>Arthropoda</taxon>
        <taxon>Hexapoda</taxon>
        <taxon>Insecta</taxon>
        <taxon>Pterygota</taxon>
        <taxon>Neoptera</taxon>
        <taxon>Paraneoptera</taxon>
        <taxon>Hemiptera</taxon>
        <taxon>Heteroptera</taxon>
        <taxon>Panheteroptera</taxon>
        <taxon>Cimicomorpha</taxon>
        <taxon>Miridae</taxon>
        <taxon>Mirini</taxon>
        <taxon>Lygus</taxon>
    </lineage>
</organism>
<protein>
    <submittedName>
        <fullName evidence="2">Uncharacterized protein</fullName>
    </submittedName>
</protein>
<dbReference type="EMBL" id="GDHC01001224">
    <property type="protein sequence ID" value="JAQ17405.1"/>
    <property type="molecule type" value="Transcribed_RNA"/>
</dbReference>
<feature type="compositionally biased region" description="Basic and acidic residues" evidence="1">
    <location>
        <begin position="76"/>
        <end position="113"/>
    </location>
</feature>